<organism evidence="3 4">
    <name type="scientific">Hibiscus syriacus</name>
    <name type="common">Rose of Sharon</name>
    <dbReference type="NCBI Taxonomy" id="106335"/>
    <lineage>
        <taxon>Eukaryota</taxon>
        <taxon>Viridiplantae</taxon>
        <taxon>Streptophyta</taxon>
        <taxon>Embryophyta</taxon>
        <taxon>Tracheophyta</taxon>
        <taxon>Spermatophyta</taxon>
        <taxon>Magnoliopsida</taxon>
        <taxon>eudicotyledons</taxon>
        <taxon>Gunneridae</taxon>
        <taxon>Pentapetalae</taxon>
        <taxon>rosids</taxon>
        <taxon>malvids</taxon>
        <taxon>Malvales</taxon>
        <taxon>Malvaceae</taxon>
        <taxon>Malvoideae</taxon>
        <taxon>Hibiscus</taxon>
    </lineage>
</organism>
<keyword evidence="1" id="KW-0812">Transmembrane</keyword>
<dbReference type="PANTHER" id="PTHR46033:SF8">
    <property type="entry name" value="PROTEIN MAINTENANCE OF MERISTEMS-LIKE"/>
    <property type="match status" value="1"/>
</dbReference>
<evidence type="ECO:0000313" key="3">
    <source>
        <dbReference type="EMBL" id="KAE8687280.1"/>
    </source>
</evidence>
<evidence type="ECO:0000256" key="1">
    <source>
        <dbReference type="SAM" id="Phobius"/>
    </source>
</evidence>
<dbReference type="Pfam" id="PF10536">
    <property type="entry name" value="PMD"/>
    <property type="match status" value="1"/>
</dbReference>
<feature type="domain" description="Aminotransferase-like plant mobile" evidence="2">
    <location>
        <begin position="54"/>
        <end position="106"/>
    </location>
</feature>
<dbReference type="InterPro" id="IPR021924">
    <property type="entry name" value="DUF3537"/>
</dbReference>
<dbReference type="PANTHER" id="PTHR46033">
    <property type="entry name" value="PROTEIN MAIN-LIKE 2"/>
    <property type="match status" value="1"/>
</dbReference>
<dbReference type="Pfam" id="PF12056">
    <property type="entry name" value="DUF3537"/>
    <property type="match status" value="1"/>
</dbReference>
<evidence type="ECO:0000259" key="2">
    <source>
        <dbReference type="Pfam" id="PF10536"/>
    </source>
</evidence>
<keyword evidence="4" id="KW-1185">Reference proteome</keyword>
<name>A0A6A2Z798_HIBSY</name>
<keyword evidence="1" id="KW-0472">Membrane</keyword>
<dbReference type="InterPro" id="IPR019557">
    <property type="entry name" value="AminoTfrase-like_pln_mobile"/>
</dbReference>
<dbReference type="AlphaFoldDB" id="A0A6A2Z798"/>
<accession>A0A6A2Z798</accession>
<protein>
    <recommendedName>
        <fullName evidence="2">Aminotransferase-like plant mobile domain-containing protein</fullName>
    </recommendedName>
</protein>
<dbReference type="GO" id="GO:0010073">
    <property type="term" value="P:meristem maintenance"/>
    <property type="evidence" value="ECO:0007669"/>
    <property type="project" value="InterPro"/>
</dbReference>
<dbReference type="InterPro" id="IPR044824">
    <property type="entry name" value="MAIN-like"/>
</dbReference>
<keyword evidence="1" id="KW-1133">Transmembrane helix</keyword>
<comment type="caution">
    <text evidence="3">The sequence shown here is derived from an EMBL/GenBank/DDBJ whole genome shotgun (WGS) entry which is preliminary data.</text>
</comment>
<dbReference type="Proteomes" id="UP000436088">
    <property type="component" value="Unassembled WGS sequence"/>
</dbReference>
<proteinExistence type="predicted"/>
<dbReference type="EMBL" id="VEPZ02001205">
    <property type="protein sequence ID" value="KAE8687280.1"/>
    <property type="molecule type" value="Genomic_DNA"/>
</dbReference>
<evidence type="ECO:0000313" key="4">
    <source>
        <dbReference type="Proteomes" id="UP000436088"/>
    </source>
</evidence>
<gene>
    <name evidence="3" type="ORF">F3Y22_tig00111022pilonHSYRG00413</name>
</gene>
<feature type="transmembrane region" description="Helical" evidence="1">
    <location>
        <begin position="216"/>
        <end position="237"/>
    </location>
</feature>
<sequence length="346" mass="39053">MLRLDGNHISSHNADTENNHILDPFIRNLKLAIPTRVWPYLVEAGFDHIARYEGHYKIEPNLIYALVERWRPETHTFHLPCGECTITLEDVSMHLGIPMDGDVILGMAIAGDRRVIDARQIVQPSSLYVVATFWRLSSGRITEMSPSAAVLGMVSFALFISYCEEPVRISATIEDLLPQNRPNQGYGTQEGLELKSFKLGLHWFCLDQSSLLKVSLSWSLFFVLAVGSPIFSHFLLLCSDCVKQHQRPYNALLQLSLSSFAAISFDKKKSSDHKPPVSLISFVVTGLGHCKSVLCFALDSPNHYLCQYLRGWRTCEFMHLSTVRAPCSAAVFKVLPSFHIKKYEPR</sequence>
<reference evidence="3" key="1">
    <citation type="submission" date="2019-09" db="EMBL/GenBank/DDBJ databases">
        <title>Draft genome information of white flower Hibiscus syriacus.</title>
        <authorList>
            <person name="Kim Y.-M."/>
        </authorList>
    </citation>
    <scope>NUCLEOTIDE SEQUENCE [LARGE SCALE GENOMIC DNA]</scope>
    <source>
        <strain evidence="3">YM2019G1</strain>
    </source>
</reference>